<evidence type="ECO:0000313" key="1">
    <source>
        <dbReference type="EMBL" id="GES80242.1"/>
    </source>
</evidence>
<name>A0A8H3QIF8_9GLOM</name>
<accession>A0A8H3QIF8</accession>
<dbReference type="Proteomes" id="UP000615446">
    <property type="component" value="Unassembled WGS sequence"/>
</dbReference>
<dbReference type="AlphaFoldDB" id="A0A8H3QIF8"/>
<sequence length="108" mass="12153">MAFLVSKEFYFWKSKTAYKGPLNVHYLVINILIKELTLFTAVYSLSLLRVVVQNALCFGSLSAVFDAKRNLSSSHISKVTRLNSLNTANPITFLDDFSCFVIIALNLN</sequence>
<protein>
    <submittedName>
        <fullName evidence="1">Uncharacterized protein</fullName>
    </submittedName>
</protein>
<proteinExistence type="predicted"/>
<reference evidence="1" key="1">
    <citation type="submission" date="2019-10" db="EMBL/GenBank/DDBJ databases">
        <title>Conservation and host-specific expression of non-tandemly repeated heterogenous ribosome RNA gene in arbuscular mycorrhizal fungi.</title>
        <authorList>
            <person name="Maeda T."/>
            <person name="Kobayashi Y."/>
            <person name="Nakagawa T."/>
            <person name="Ezawa T."/>
            <person name="Yamaguchi K."/>
            <person name="Bino T."/>
            <person name="Nishimoto Y."/>
            <person name="Shigenobu S."/>
            <person name="Kawaguchi M."/>
        </authorList>
    </citation>
    <scope>NUCLEOTIDE SEQUENCE</scope>
    <source>
        <strain evidence="1">HR1</strain>
    </source>
</reference>
<organism evidence="1 2">
    <name type="scientific">Rhizophagus clarus</name>
    <dbReference type="NCBI Taxonomy" id="94130"/>
    <lineage>
        <taxon>Eukaryota</taxon>
        <taxon>Fungi</taxon>
        <taxon>Fungi incertae sedis</taxon>
        <taxon>Mucoromycota</taxon>
        <taxon>Glomeromycotina</taxon>
        <taxon>Glomeromycetes</taxon>
        <taxon>Glomerales</taxon>
        <taxon>Glomeraceae</taxon>
        <taxon>Rhizophagus</taxon>
    </lineage>
</organism>
<evidence type="ECO:0000313" key="2">
    <source>
        <dbReference type="Proteomes" id="UP000615446"/>
    </source>
</evidence>
<comment type="caution">
    <text evidence="1">The sequence shown here is derived from an EMBL/GenBank/DDBJ whole genome shotgun (WGS) entry which is preliminary data.</text>
</comment>
<dbReference type="EMBL" id="BLAL01000048">
    <property type="protein sequence ID" value="GES80242.1"/>
    <property type="molecule type" value="Genomic_DNA"/>
</dbReference>
<gene>
    <name evidence="1" type="ORF">RCL2_000753100</name>
</gene>